<reference evidence="1 2" key="1">
    <citation type="submission" date="2015-04" db="EMBL/GenBank/DDBJ databases">
        <title>Complete genome sequence of Schizopora paradoxa KUC8140, a cosmopolitan wood degrader in East Asia.</title>
        <authorList>
            <consortium name="DOE Joint Genome Institute"/>
            <person name="Min B."/>
            <person name="Park H."/>
            <person name="Jang Y."/>
            <person name="Kim J.-J."/>
            <person name="Kim K.H."/>
            <person name="Pangilinan J."/>
            <person name="Lipzen A."/>
            <person name="Riley R."/>
            <person name="Grigoriev I.V."/>
            <person name="Spatafora J.W."/>
            <person name="Choi I.-G."/>
        </authorList>
    </citation>
    <scope>NUCLEOTIDE SEQUENCE [LARGE SCALE GENOMIC DNA]</scope>
    <source>
        <strain evidence="1 2">KUC8140</strain>
    </source>
</reference>
<accession>A0A0H2RZ76</accession>
<organism evidence="1 2">
    <name type="scientific">Schizopora paradoxa</name>
    <dbReference type="NCBI Taxonomy" id="27342"/>
    <lineage>
        <taxon>Eukaryota</taxon>
        <taxon>Fungi</taxon>
        <taxon>Dikarya</taxon>
        <taxon>Basidiomycota</taxon>
        <taxon>Agaricomycotina</taxon>
        <taxon>Agaricomycetes</taxon>
        <taxon>Hymenochaetales</taxon>
        <taxon>Schizoporaceae</taxon>
        <taxon>Schizopora</taxon>
    </lineage>
</organism>
<proteinExistence type="predicted"/>
<dbReference type="AlphaFoldDB" id="A0A0H2RZ76"/>
<keyword evidence="2" id="KW-1185">Reference proteome</keyword>
<sequence length="225" mass="25453">MAVISQDSEDYHLGTYITLYKVKLKFSDDVKPTETLEITKTPLGRINASLSEEEKSSSSRRQIREHEWDMEDDCDMFSKDTIIIRPSYSNLSLNSIGALLCTRRGELEIDRCEDEYQISGADIITSCYKRIREGSLNYDEESDYVVDKDRSRLTLVAKLQNFDQMDFWSMRIDSSLNNVDTIVGSRPILPDISKLEGILGPIGKVAASSAVVQKLIDAIKSFSSE</sequence>
<dbReference type="Proteomes" id="UP000053477">
    <property type="component" value="Unassembled WGS sequence"/>
</dbReference>
<protein>
    <submittedName>
        <fullName evidence="1">Uncharacterized protein</fullName>
    </submittedName>
</protein>
<gene>
    <name evidence="1" type="ORF">SCHPADRAFT_535103</name>
</gene>
<dbReference type="EMBL" id="KQ086036">
    <property type="protein sequence ID" value="KLO10071.1"/>
    <property type="molecule type" value="Genomic_DNA"/>
</dbReference>
<dbReference type="InParanoid" id="A0A0H2RZ76"/>
<name>A0A0H2RZ76_9AGAM</name>
<evidence type="ECO:0000313" key="1">
    <source>
        <dbReference type="EMBL" id="KLO10071.1"/>
    </source>
</evidence>
<evidence type="ECO:0000313" key="2">
    <source>
        <dbReference type="Proteomes" id="UP000053477"/>
    </source>
</evidence>